<keyword evidence="2" id="KW-0614">Plasmid</keyword>
<keyword evidence="3" id="KW-1185">Reference proteome</keyword>
<geneLocation type="plasmid" evidence="2 3">
    <name>unnamed3</name>
</geneLocation>
<feature type="region of interest" description="Disordered" evidence="1">
    <location>
        <begin position="301"/>
        <end position="323"/>
    </location>
</feature>
<dbReference type="EMBL" id="CP027167">
    <property type="protein sequence ID" value="AVK02558.1"/>
    <property type="molecule type" value="Genomic_DNA"/>
</dbReference>
<proteinExistence type="predicted"/>
<gene>
    <name evidence="2" type="ORF">CSB93_6984</name>
</gene>
<reference evidence="2 3" key="1">
    <citation type="submission" date="2018-02" db="EMBL/GenBank/DDBJ databases">
        <title>FDA/CDC Antimicrobial Resistant Isolate Bank Genome Sequencing.</title>
        <authorList>
            <person name="Benahmed F.H."/>
            <person name="Lutgring J.D."/>
            <person name="Yoo B."/>
            <person name="Machado M."/>
            <person name="Brown A."/>
            <person name="McAllister G."/>
            <person name="Perry A."/>
            <person name="Halpin A.L."/>
            <person name="Vavikolanu K."/>
            <person name="Ott S."/>
            <person name="Zhao X."/>
            <person name="Tallon L.J."/>
            <person name="Sadzewicz L."/>
            <person name="Aluvathingal J."/>
            <person name="Nadendla S."/>
            <person name="Voskania-kordi A."/>
            <person name="Simonyan V."/>
            <person name="Patel J."/>
            <person name="Shawar R.M."/>
        </authorList>
    </citation>
    <scope>NUCLEOTIDE SEQUENCE [LARGE SCALE GENOMIC DNA]</scope>
    <source>
        <strain evidence="2 3">AR_0356</strain>
        <plasmid evidence="2 3">unnamed3</plasmid>
    </source>
</reference>
<name>A0A2R3IKX4_9PSED</name>
<evidence type="ECO:0000313" key="2">
    <source>
        <dbReference type="EMBL" id="AVK02558.1"/>
    </source>
</evidence>
<dbReference type="RefSeq" id="WP_162598243.1">
    <property type="nucleotide sequence ID" value="NZ_CP027167.1"/>
</dbReference>
<protein>
    <submittedName>
        <fullName evidence="2">Uncharacterized protein</fullName>
    </submittedName>
</protein>
<sequence>MQMFDVDLFSSAGVQELPANVDSRTEKTLAEKIAKEGGEYDWLKPLNDLRNYIKARHFDPSARCWLARKVDMETGTVKIAPNAYSPAFTKELLGIMLTIQLDEFEAAQKAGIKPRFTLLDIQQLLAVEALWGRYGYQKPFTAMRVFLEVYEQGVRYEVPDISALPKYTEADLRYPEVEVPFCDDQYQGMFNGLRSISHAAADAEFLTTTRNGMVVMDVVTSNGFEIDREGAELFVDLELDNALSRVTLDQSPTAGLHYLMGLGTIAIYKGDHGDWDRMMRMSNQIFRSDLGVWGAMEPKTNVSSESHRKGAFRSPAHPPGITL</sequence>
<organism evidence="2 3">
    <name type="scientific">Pseudomonas paraeruginosa</name>
    <dbReference type="NCBI Taxonomy" id="2994495"/>
    <lineage>
        <taxon>Bacteria</taxon>
        <taxon>Pseudomonadati</taxon>
        <taxon>Pseudomonadota</taxon>
        <taxon>Gammaproteobacteria</taxon>
        <taxon>Pseudomonadales</taxon>
        <taxon>Pseudomonadaceae</taxon>
        <taxon>Pseudomonas</taxon>
    </lineage>
</organism>
<evidence type="ECO:0000313" key="3">
    <source>
        <dbReference type="Proteomes" id="UP000238390"/>
    </source>
</evidence>
<accession>A0A2R3IKX4</accession>
<dbReference type="AlphaFoldDB" id="A0A2R3IKX4"/>
<dbReference type="Proteomes" id="UP000238390">
    <property type="component" value="Plasmid unnamed3"/>
</dbReference>
<evidence type="ECO:0000256" key="1">
    <source>
        <dbReference type="SAM" id="MobiDB-lite"/>
    </source>
</evidence>